<dbReference type="SUPFAM" id="SSF64397">
    <property type="entry name" value="Hsp33 domain"/>
    <property type="match status" value="1"/>
</dbReference>
<dbReference type="InterPro" id="IPR016153">
    <property type="entry name" value="Heat_shock_Hsp33_N"/>
</dbReference>
<dbReference type="CDD" id="cd00498">
    <property type="entry name" value="Hsp33"/>
    <property type="match status" value="1"/>
</dbReference>
<dbReference type="KEGG" id="tmo:TMO_0030"/>
<gene>
    <name evidence="6" type="primary">hslO</name>
    <name evidence="6" type="ordered locus">TMO_0030</name>
</gene>
<keyword evidence="7" id="KW-1185">Reference proteome</keyword>
<dbReference type="PANTHER" id="PTHR30111:SF1">
    <property type="entry name" value="33 KDA CHAPERONIN"/>
    <property type="match status" value="1"/>
</dbReference>
<dbReference type="InterPro" id="IPR016154">
    <property type="entry name" value="Heat_shock_Hsp33_C"/>
</dbReference>
<dbReference type="AlphaFoldDB" id="I3TGI1"/>
<dbReference type="GO" id="GO:0005737">
    <property type="term" value="C:cytoplasm"/>
    <property type="evidence" value="ECO:0007669"/>
    <property type="project" value="InterPro"/>
</dbReference>
<dbReference type="Pfam" id="PF01430">
    <property type="entry name" value="HSP33"/>
    <property type="match status" value="1"/>
</dbReference>
<dbReference type="InterPro" id="IPR023212">
    <property type="entry name" value="Hsp33_helix_hairpin_bin_dom_sf"/>
</dbReference>
<dbReference type="Gene3D" id="3.90.1280.10">
    <property type="entry name" value="HSP33 redox switch-like"/>
    <property type="match status" value="1"/>
</dbReference>
<dbReference type="GO" id="GO:0044183">
    <property type="term" value="F:protein folding chaperone"/>
    <property type="evidence" value="ECO:0007669"/>
    <property type="project" value="TreeGrafter"/>
</dbReference>
<keyword evidence="4" id="KW-0143">Chaperone</keyword>
<dbReference type="SUPFAM" id="SSF118352">
    <property type="entry name" value="HSP33 redox switch-like"/>
    <property type="match status" value="1"/>
</dbReference>
<dbReference type="GO" id="GO:0042026">
    <property type="term" value="P:protein refolding"/>
    <property type="evidence" value="ECO:0007669"/>
    <property type="project" value="TreeGrafter"/>
</dbReference>
<dbReference type="Gene3D" id="1.10.287.480">
    <property type="entry name" value="helix hairpin bin"/>
    <property type="match status" value="1"/>
</dbReference>
<keyword evidence="1" id="KW-0963">Cytoplasm</keyword>
<dbReference type="GO" id="GO:0051082">
    <property type="term" value="F:unfolded protein binding"/>
    <property type="evidence" value="ECO:0007669"/>
    <property type="project" value="InterPro"/>
</dbReference>
<sequence>MMTTTPTHGAGTPAERSTLVDRSLPFRLPWAEARGRVARLGPALDEILGRHAYPAAVSAVLAETVTLAAMVAHSLKTDGVFTVQIRGDGPVSLMVADATASGALRGYAQFDADAVAALDTAVAGVRHQGAPSMPRLFGRAYLALTLDPGQGMERYQGIVELDGERLADAVHAYFRMSEQIESAVRFAVMPPEGDRGWRAGGLLLQRMPPEGGTATAAEDAEDGWHRAVVLASSVRDQELTDPDLPLETLLLRLYHEDGAVAYEALPLGFACRCSPERVEGLIRSLPVDDLAELTVDGRVDVVCEFCGTSYVYDDADIARLRANDAHRH</sequence>
<protein>
    <submittedName>
        <fullName evidence="6">Molecular chaperone Hsp33</fullName>
    </submittedName>
</protein>
<dbReference type="InterPro" id="IPR000397">
    <property type="entry name" value="Heat_shock_Hsp33"/>
</dbReference>
<dbReference type="Proteomes" id="UP000005258">
    <property type="component" value="Chromosome"/>
</dbReference>
<dbReference type="PATRIC" id="fig|1110502.3.peg.32"/>
<evidence type="ECO:0000256" key="2">
    <source>
        <dbReference type="ARBA" id="ARBA00022833"/>
    </source>
</evidence>
<evidence type="ECO:0000256" key="3">
    <source>
        <dbReference type="ARBA" id="ARBA00023157"/>
    </source>
</evidence>
<organism evidence="6 7">
    <name type="scientific">Tistrella mobilis (strain KA081020-065)</name>
    <dbReference type="NCBI Taxonomy" id="1110502"/>
    <lineage>
        <taxon>Bacteria</taxon>
        <taxon>Pseudomonadati</taxon>
        <taxon>Pseudomonadota</taxon>
        <taxon>Alphaproteobacteria</taxon>
        <taxon>Geminicoccales</taxon>
        <taxon>Geminicoccaceae</taxon>
        <taxon>Tistrella</taxon>
    </lineage>
</organism>
<evidence type="ECO:0000256" key="1">
    <source>
        <dbReference type="ARBA" id="ARBA00022490"/>
    </source>
</evidence>
<dbReference type="Gene3D" id="3.55.30.10">
    <property type="entry name" value="Hsp33 domain"/>
    <property type="match status" value="1"/>
</dbReference>
<accession>I3TGI1</accession>
<keyword evidence="3" id="KW-1015">Disulfide bond</keyword>
<evidence type="ECO:0000256" key="5">
    <source>
        <dbReference type="ARBA" id="ARBA00023284"/>
    </source>
</evidence>
<dbReference type="PIRSF" id="PIRSF005261">
    <property type="entry name" value="Heat_shock_Hsp33"/>
    <property type="match status" value="1"/>
</dbReference>
<dbReference type="eggNOG" id="COG1281">
    <property type="taxonomic scope" value="Bacteria"/>
</dbReference>
<evidence type="ECO:0000313" key="6">
    <source>
        <dbReference type="EMBL" id="AFK51869.1"/>
    </source>
</evidence>
<evidence type="ECO:0000313" key="7">
    <source>
        <dbReference type="Proteomes" id="UP000005258"/>
    </source>
</evidence>
<keyword evidence="5" id="KW-0676">Redox-active center</keyword>
<reference evidence="6 7" key="1">
    <citation type="journal article" date="2012" name="J. Am. Chem. Soc.">
        <title>Bacterial biosynthesis and maturation of the didemnin anti-cancer agents.</title>
        <authorList>
            <person name="Xu Y."/>
            <person name="Kersten R.D."/>
            <person name="Nam S.J."/>
            <person name="Lu L."/>
            <person name="Al-Suwailem A.M."/>
            <person name="Zheng H."/>
            <person name="Fenical W."/>
            <person name="Dorrestein P.C."/>
            <person name="Moore B.S."/>
            <person name="Qian P.Y."/>
        </authorList>
    </citation>
    <scope>NUCLEOTIDE SEQUENCE [LARGE SCALE GENOMIC DNA]</scope>
    <source>
        <strain evidence="6 7">KA081020-065</strain>
    </source>
</reference>
<dbReference type="PANTHER" id="PTHR30111">
    <property type="entry name" value="33 KDA CHAPERONIN"/>
    <property type="match status" value="1"/>
</dbReference>
<dbReference type="STRING" id="1110502.TMO_0030"/>
<evidence type="ECO:0000256" key="4">
    <source>
        <dbReference type="ARBA" id="ARBA00023186"/>
    </source>
</evidence>
<dbReference type="HOGENOM" id="CLU_054493_0_1_5"/>
<name>I3TGI1_TISMK</name>
<dbReference type="EMBL" id="CP003236">
    <property type="protein sequence ID" value="AFK51869.1"/>
    <property type="molecule type" value="Genomic_DNA"/>
</dbReference>
<keyword evidence="2" id="KW-0862">Zinc</keyword>
<proteinExistence type="predicted"/>